<name>A0A6V7PQB0_ANACO</name>
<protein>
    <recommendedName>
        <fullName evidence="1">Endonuclease/exonuclease/phosphatase domain-containing protein</fullName>
    </recommendedName>
</protein>
<dbReference type="PANTHER" id="PTHR33710">
    <property type="entry name" value="BNAC02G09200D PROTEIN"/>
    <property type="match status" value="1"/>
</dbReference>
<dbReference type="InterPro" id="IPR036691">
    <property type="entry name" value="Endo/exonu/phosph_ase_sf"/>
</dbReference>
<accession>A0A6V7PQB0</accession>
<dbReference type="AlphaFoldDB" id="A0A6V7PQB0"/>
<evidence type="ECO:0000259" key="1">
    <source>
        <dbReference type="Pfam" id="PF03372"/>
    </source>
</evidence>
<proteinExistence type="predicted"/>
<evidence type="ECO:0000313" key="2">
    <source>
        <dbReference type="EMBL" id="CAD1833039.1"/>
    </source>
</evidence>
<dbReference type="PANTHER" id="PTHR33710:SF71">
    <property type="entry name" value="ENDONUCLEASE_EXONUCLEASE_PHOSPHATASE DOMAIN-CONTAINING PROTEIN"/>
    <property type="match status" value="1"/>
</dbReference>
<reference evidence="2" key="1">
    <citation type="submission" date="2020-07" db="EMBL/GenBank/DDBJ databases">
        <authorList>
            <person name="Lin J."/>
        </authorList>
    </citation>
    <scope>NUCLEOTIDE SEQUENCE</scope>
</reference>
<dbReference type="GO" id="GO:0003824">
    <property type="term" value="F:catalytic activity"/>
    <property type="evidence" value="ECO:0007669"/>
    <property type="project" value="InterPro"/>
</dbReference>
<dbReference type="InterPro" id="IPR005135">
    <property type="entry name" value="Endo/exonuclease/phosphatase"/>
</dbReference>
<dbReference type="Gene3D" id="3.60.10.10">
    <property type="entry name" value="Endonuclease/exonuclease/phosphatase"/>
    <property type="match status" value="1"/>
</dbReference>
<dbReference type="EMBL" id="LR862150">
    <property type="protein sequence ID" value="CAD1833039.1"/>
    <property type="molecule type" value="Genomic_DNA"/>
</dbReference>
<dbReference type="Pfam" id="PF03372">
    <property type="entry name" value="Exo_endo_phos"/>
    <property type="match status" value="1"/>
</dbReference>
<feature type="domain" description="Endonuclease/exonuclease/phosphatase" evidence="1">
    <location>
        <begin position="11"/>
        <end position="232"/>
    </location>
</feature>
<sequence length="352" mass="40529">MLYNFLMNLIAWNCRGLSKNSTMDRCREFIRNHNSFLILLFETRSSTISGPNFARGLGYHWRFSEIPSLGFSGRILLLWNSNNVQVTTFIHSRQVIHAVISIDGFFPWILSGVYASTSYLIRKSLWTELASLASINAPYFIVGDLNVTLSKEDKLGGKPFAINPGIRDFRNFVDQLSYVDLGFSGPPFSWCNNRQGLGRVCARIDHALGNHPWVLLYPDCLVRHLPRTGSDHSPLLTSLTRPHHIGKKPFRFEHFWFDYDEVTSIVANSWTPYSYPNSLSNFHRNLTAIRCNVSLWNRHSLGKLENRIDCVRDRNHILEAKDCERSLRPEDSVNLSIAYKEHQALLRQLDTK</sequence>
<organism evidence="2">
    <name type="scientific">Ananas comosus var. bracteatus</name>
    <name type="common">red pineapple</name>
    <dbReference type="NCBI Taxonomy" id="296719"/>
    <lineage>
        <taxon>Eukaryota</taxon>
        <taxon>Viridiplantae</taxon>
        <taxon>Streptophyta</taxon>
        <taxon>Embryophyta</taxon>
        <taxon>Tracheophyta</taxon>
        <taxon>Spermatophyta</taxon>
        <taxon>Magnoliopsida</taxon>
        <taxon>Liliopsida</taxon>
        <taxon>Poales</taxon>
        <taxon>Bromeliaceae</taxon>
        <taxon>Bromelioideae</taxon>
        <taxon>Ananas</taxon>
    </lineage>
</organism>
<dbReference type="SUPFAM" id="SSF56219">
    <property type="entry name" value="DNase I-like"/>
    <property type="match status" value="1"/>
</dbReference>
<gene>
    <name evidence="2" type="ORF">CB5_LOCUS16250</name>
</gene>